<dbReference type="Gene3D" id="3.40.190.10">
    <property type="entry name" value="Periplasmic binding protein-like II"/>
    <property type="match status" value="2"/>
</dbReference>
<proteinExistence type="predicted"/>
<dbReference type="EMBL" id="CP000967">
    <property type="protein sequence ID" value="ACD59899.1"/>
    <property type="molecule type" value="Genomic_DNA"/>
</dbReference>
<dbReference type="Proteomes" id="UP000001740">
    <property type="component" value="Chromosome"/>
</dbReference>
<reference evidence="1 2" key="1">
    <citation type="journal article" date="2008" name="BMC Genomics">
        <title>Genome sequence and rapid evolution of the rice pathogen Xanthomonas oryzae pv. oryzae PXO99A.</title>
        <authorList>
            <person name="Salzberg S.L."/>
            <person name="Sommer D.D."/>
            <person name="Schatz M.C."/>
            <person name="Phillippy A.M."/>
            <person name="Rabinowicz P.D."/>
            <person name="Tsuge S."/>
            <person name="Furutani A."/>
            <person name="Ochiai H."/>
            <person name="Delcher A.L."/>
            <person name="Kelley D."/>
            <person name="Madupu R."/>
            <person name="Puiu D."/>
            <person name="Radune D."/>
            <person name="Shumway M."/>
            <person name="Trapnell C."/>
            <person name="Aparna G."/>
            <person name="Jha G."/>
            <person name="Pandey A."/>
            <person name="Patil P.B."/>
            <person name="Ishihara H."/>
            <person name="Meyer D.F."/>
            <person name="Szurek B."/>
            <person name="Verdier V."/>
            <person name="Koebnik R."/>
            <person name="Dow J.M."/>
            <person name="Ryan R.P."/>
            <person name="Hirata H."/>
            <person name="Tsuyumu S."/>
            <person name="Won Lee S."/>
            <person name="Seo Y.S."/>
            <person name="Sriariyanum M."/>
            <person name="Ronald P.C."/>
            <person name="Sonti R.V."/>
            <person name="Van Sluys M.A."/>
            <person name="Leach J.E."/>
            <person name="White F.F."/>
            <person name="Bogdanove A.J."/>
        </authorList>
    </citation>
    <scope>NUCLEOTIDE SEQUENCE [LARGE SCALE GENOMIC DNA]</scope>
    <source>
        <strain evidence="1 2">PXO99A</strain>
    </source>
</reference>
<keyword evidence="1" id="KW-0547">Nucleotide-binding</keyword>
<name>A0A0K0GMG4_XANOP</name>
<evidence type="ECO:0000313" key="1">
    <source>
        <dbReference type="EMBL" id="ACD59899.1"/>
    </source>
</evidence>
<organism evidence="1 2">
    <name type="scientific">Xanthomonas oryzae pv. oryzae (strain PXO99A)</name>
    <dbReference type="NCBI Taxonomy" id="360094"/>
    <lineage>
        <taxon>Bacteria</taxon>
        <taxon>Pseudomonadati</taxon>
        <taxon>Pseudomonadota</taxon>
        <taxon>Gammaproteobacteria</taxon>
        <taxon>Lysobacterales</taxon>
        <taxon>Lysobacteraceae</taxon>
        <taxon>Xanthomonas</taxon>
    </lineage>
</organism>
<dbReference type="AlphaFoldDB" id="A0A0K0GMG4"/>
<gene>
    <name evidence="1" type="ordered locus">PXO_01490</name>
</gene>
<dbReference type="Pfam" id="PF13379">
    <property type="entry name" value="NMT1_2"/>
    <property type="match status" value="1"/>
</dbReference>
<evidence type="ECO:0000313" key="2">
    <source>
        <dbReference type="Proteomes" id="UP000001740"/>
    </source>
</evidence>
<dbReference type="GO" id="GO:0005524">
    <property type="term" value="F:ATP binding"/>
    <property type="evidence" value="ECO:0007669"/>
    <property type="project" value="UniProtKB-KW"/>
</dbReference>
<sequence>MQLPGIVGVRDRLLAGEVEAAHALASLVYAIDLGIAGPQCPMALLMTLNHNGQAITLAPALAHALAAGRTLPQALTVLGRCSRRPFPPGRMRYGCITGLLRAELIRCAMWMCSAFLFHRPD</sequence>
<dbReference type="eggNOG" id="COG0715">
    <property type="taxonomic scope" value="Bacteria"/>
</dbReference>
<dbReference type="HOGENOM" id="CLU_2083929_0_0_6"/>
<keyword evidence="1" id="KW-0067">ATP-binding</keyword>
<dbReference type="KEGG" id="xop:PXO_01490"/>
<protein>
    <submittedName>
        <fullName evidence="1">Nitrate transport ATP-binding protein</fullName>
    </submittedName>
</protein>
<accession>A0A0K0GMG4</accession>